<proteinExistence type="inferred from homology"/>
<evidence type="ECO:0000256" key="8">
    <source>
        <dbReference type="SAM" id="MobiDB-lite"/>
    </source>
</evidence>
<feature type="transmembrane region" description="Helical" evidence="7">
    <location>
        <begin position="118"/>
        <end position="138"/>
    </location>
</feature>
<feature type="transmembrane region" description="Helical" evidence="7">
    <location>
        <begin position="61"/>
        <end position="80"/>
    </location>
</feature>
<dbReference type="InterPro" id="IPR000515">
    <property type="entry name" value="MetI-like"/>
</dbReference>
<dbReference type="PANTHER" id="PTHR30151">
    <property type="entry name" value="ALKANE SULFONATE ABC TRANSPORTER-RELATED, MEMBRANE SUBUNIT"/>
    <property type="match status" value="1"/>
</dbReference>
<dbReference type="PROSITE" id="PS50928">
    <property type="entry name" value="ABC_TM1"/>
    <property type="match status" value="1"/>
</dbReference>
<name>A0A2L0EI79_SORCE</name>
<evidence type="ECO:0000256" key="6">
    <source>
        <dbReference type="ARBA" id="ARBA00023136"/>
    </source>
</evidence>
<dbReference type="Proteomes" id="UP000238348">
    <property type="component" value="Chromosome"/>
</dbReference>
<keyword evidence="6 7" id="KW-0472">Membrane</keyword>
<feature type="domain" description="ABC transmembrane type-1" evidence="9">
    <location>
        <begin position="110"/>
        <end position="294"/>
    </location>
</feature>
<sequence>MTAALPTRASSPALAGSPALPGSSALATATPAPAPRAGSALAPRPDLAGGRPRRRLGPGRPIPYGLAIGPALLLAAWSVASATGALDPRVLSAPWTVIATARDLLADGRLQGNLVTSALRASLGLALGVGVGAVLALISGLTRVGEALIDGPVQIKRAVPTLALIPLLILWFGIGEQMKVLTIALGVTIPVYVHSHAALRTIDARYVELAESVRLTRWQFVRKVALPGALPGFLMGLRLAVTAAWLSLVVVEQINATSGIGYMMSLARSYGQTEIILLGLVVYGLFGLASDSAVRLIERKVLSWRRILAG</sequence>
<comment type="subcellular location">
    <subcellularLocation>
        <location evidence="1 7">Cell membrane</location>
        <topology evidence="1 7">Multi-pass membrane protein</topology>
    </subcellularLocation>
</comment>
<dbReference type="CDD" id="cd06261">
    <property type="entry name" value="TM_PBP2"/>
    <property type="match status" value="1"/>
</dbReference>
<evidence type="ECO:0000259" key="9">
    <source>
        <dbReference type="PROSITE" id="PS50928"/>
    </source>
</evidence>
<keyword evidence="2 7" id="KW-0813">Transport</keyword>
<dbReference type="EMBL" id="CP012673">
    <property type="protein sequence ID" value="AUX39002.1"/>
    <property type="molecule type" value="Genomic_DNA"/>
</dbReference>
<reference evidence="10 11" key="1">
    <citation type="submission" date="2015-09" db="EMBL/GenBank/DDBJ databases">
        <title>Sorangium comparison.</title>
        <authorList>
            <person name="Zaburannyi N."/>
            <person name="Bunk B."/>
            <person name="Overmann J."/>
            <person name="Mueller R."/>
        </authorList>
    </citation>
    <scope>NUCLEOTIDE SEQUENCE [LARGE SCALE GENOMIC DNA]</scope>
    <source>
        <strain evidence="10 11">So ce26</strain>
    </source>
</reference>
<organism evidence="10 11">
    <name type="scientific">Sorangium cellulosum</name>
    <name type="common">Polyangium cellulosum</name>
    <dbReference type="NCBI Taxonomy" id="56"/>
    <lineage>
        <taxon>Bacteria</taxon>
        <taxon>Pseudomonadati</taxon>
        <taxon>Myxococcota</taxon>
        <taxon>Polyangia</taxon>
        <taxon>Polyangiales</taxon>
        <taxon>Polyangiaceae</taxon>
        <taxon>Sorangium</taxon>
    </lineage>
</organism>
<dbReference type="GO" id="GO:0042918">
    <property type="term" value="P:alkanesulfonate transmembrane transport"/>
    <property type="evidence" value="ECO:0007669"/>
    <property type="project" value="UniProtKB-ARBA"/>
</dbReference>
<evidence type="ECO:0000256" key="3">
    <source>
        <dbReference type="ARBA" id="ARBA00022475"/>
    </source>
</evidence>
<dbReference type="Gene3D" id="1.10.3720.10">
    <property type="entry name" value="MetI-like"/>
    <property type="match status" value="1"/>
</dbReference>
<evidence type="ECO:0000256" key="5">
    <source>
        <dbReference type="ARBA" id="ARBA00022989"/>
    </source>
</evidence>
<evidence type="ECO:0000256" key="7">
    <source>
        <dbReference type="RuleBase" id="RU363032"/>
    </source>
</evidence>
<keyword evidence="4 7" id="KW-0812">Transmembrane</keyword>
<dbReference type="Pfam" id="PF00528">
    <property type="entry name" value="BPD_transp_1"/>
    <property type="match status" value="1"/>
</dbReference>
<evidence type="ECO:0000313" key="10">
    <source>
        <dbReference type="EMBL" id="AUX39002.1"/>
    </source>
</evidence>
<keyword evidence="5 7" id="KW-1133">Transmembrane helix</keyword>
<dbReference type="SUPFAM" id="SSF161098">
    <property type="entry name" value="MetI-like"/>
    <property type="match status" value="1"/>
</dbReference>
<evidence type="ECO:0000256" key="4">
    <source>
        <dbReference type="ARBA" id="ARBA00022692"/>
    </source>
</evidence>
<feature type="transmembrane region" description="Helical" evidence="7">
    <location>
        <begin position="220"/>
        <end position="241"/>
    </location>
</feature>
<dbReference type="AlphaFoldDB" id="A0A2L0EI79"/>
<feature type="transmembrane region" description="Helical" evidence="7">
    <location>
        <begin position="275"/>
        <end position="297"/>
    </location>
</feature>
<feature type="transmembrane region" description="Helical" evidence="7">
    <location>
        <begin position="180"/>
        <end position="199"/>
    </location>
</feature>
<dbReference type="OrthoDB" id="9807065at2"/>
<dbReference type="GO" id="GO:0005886">
    <property type="term" value="C:plasma membrane"/>
    <property type="evidence" value="ECO:0007669"/>
    <property type="project" value="UniProtKB-SubCell"/>
</dbReference>
<protein>
    <submittedName>
        <fullName evidence="10">ABC transporter permease</fullName>
    </submittedName>
</protein>
<dbReference type="FunFam" id="1.10.3720.10:FF:000003">
    <property type="entry name" value="Aliphatic sulfonate ABC transporter permease"/>
    <property type="match status" value="1"/>
</dbReference>
<comment type="similarity">
    <text evidence="7">Belongs to the binding-protein-dependent transport system permease family.</text>
</comment>
<gene>
    <name evidence="10" type="primary">abc-msp</name>
    <name evidence="10" type="ORF">SOCE26_003840</name>
</gene>
<feature type="region of interest" description="Disordered" evidence="8">
    <location>
        <begin position="1"/>
        <end position="56"/>
    </location>
</feature>
<dbReference type="PANTHER" id="PTHR30151:SF38">
    <property type="entry name" value="ALIPHATIC SULFONATES TRANSPORT PERMEASE PROTEIN SSUC-RELATED"/>
    <property type="match status" value="1"/>
</dbReference>
<keyword evidence="3" id="KW-1003">Cell membrane</keyword>
<dbReference type="InterPro" id="IPR035906">
    <property type="entry name" value="MetI-like_sf"/>
</dbReference>
<evidence type="ECO:0000256" key="2">
    <source>
        <dbReference type="ARBA" id="ARBA00022448"/>
    </source>
</evidence>
<evidence type="ECO:0000313" key="11">
    <source>
        <dbReference type="Proteomes" id="UP000238348"/>
    </source>
</evidence>
<evidence type="ECO:0000256" key="1">
    <source>
        <dbReference type="ARBA" id="ARBA00004651"/>
    </source>
</evidence>
<feature type="transmembrane region" description="Helical" evidence="7">
    <location>
        <begin position="158"/>
        <end position="174"/>
    </location>
</feature>
<accession>A0A2L0EI79</accession>
<feature type="compositionally biased region" description="Low complexity" evidence="8">
    <location>
        <begin position="9"/>
        <end position="50"/>
    </location>
</feature>